<dbReference type="AlphaFoldDB" id="A0A833M6G2"/>
<dbReference type="Pfam" id="PF11167">
    <property type="entry name" value="DUF2953"/>
    <property type="match status" value="1"/>
</dbReference>
<dbReference type="InterPro" id="IPR021338">
    <property type="entry name" value="DUF2953"/>
</dbReference>
<name>A0A833M6G2_9FIRM</name>
<proteinExistence type="predicted"/>
<comment type="caution">
    <text evidence="2">The sequence shown here is derived from an EMBL/GenBank/DDBJ whole genome shotgun (WGS) entry which is preliminary data.</text>
</comment>
<organism evidence="2 3">
    <name type="scientific">Alkaliphilus serpentinus</name>
    <dbReference type="NCBI Taxonomy" id="1482731"/>
    <lineage>
        <taxon>Bacteria</taxon>
        <taxon>Bacillati</taxon>
        <taxon>Bacillota</taxon>
        <taxon>Clostridia</taxon>
        <taxon>Peptostreptococcales</taxon>
        <taxon>Natronincolaceae</taxon>
        <taxon>Alkaliphilus</taxon>
    </lineage>
</organism>
<feature type="transmembrane region" description="Helical" evidence="1">
    <location>
        <begin position="138"/>
        <end position="161"/>
    </location>
</feature>
<dbReference type="OrthoDB" id="1953500at2"/>
<keyword evidence="1" id="KW-0812">Transmembrane</keyword>
<evidence type="ECO:0000313" key="2">
    <source>
        <dbReference type="EMBL" id="KAB3527363.1"/>
    </source>
</evidence>
<feature type="transmembrane region" description="Helical" evidence="1">
    <location>
        <begin position="181"/>
        <end position="201"/>
    </location>
</feature>
<dbReference type="EMBL" id="WBZB01000043">
    <property type="protein sequence ID" value="KAB3527363.1"/>
    <property type="molecule type" value="Genomic_DNA"/>
</dbReference>
<reference evidence="2 3" key="1">
    <citation type="submission" date="2019-10" db="EMBL/GenBank/DDBJ databases">
        <title>Alkaliphilus serpentinus sp. nov. and Alkaliphilus pronyensis sp. nov., two novel anaerobic alkaliphilic species isolated from the serpentinized-hosted hydrothermal field of the Prony Bay (New Caledonia).</title>
        <authorList>
            <person name="Postec A."/>
        </authorList>
    </citation>
    <scope>NUCLEOTIDE SEQUENCE [LARGE SCALE GENOMIC DNA]</scope>
    <source>
        <strain evidence="2 3">LacT</strain>
    </source>
</reference>
<keyword evidence="1" id="KW-0472">Membrane</keyword>
<accession>A0A833M6G2</accession>
<sequence length="210" mass="24214">MNFLSGAIFFLLVLLILFIFSNLNISLLALKNGSRSEFVITLRFLWGLLKYRIEIPIVDIIKERDFEVNADVNSDIEMAKQKIIKEGASMDLEIHQLRKTYKKIRLIYEKYQFAYSYLKNKVVVKSLSWQTEIGTEDAAVTATITGILWALKSNIVSYVFIKRRTKNINLNVIPFYGGEKLNTALDCIIFIKIGYIIIAALKMFKIKAKE</sequence>
<keyword evidence="3" id="KW-1185">Reference proteome</keyword>
<evidence type="ECO:0000256" key="1">
    <source>
        <dbReference type="SAM" id="Phobius"/>
    </source>
</evidence>
<dbReference type="Proteomes" id="UP000465601">
    <property type="component" value="Unassembled WGS sequence"/>
</dbReference>
<feature type="transmembrane region" description="Helical" evidence="1">
    <location>
        <begin position="6"/>
        <end position="30"/>
    </location>
</feature>
<protein>
    <submittedName>
        <fullName evidence="2">DUF2953 domain-containing protein</fullName>
    </submittedName>
</protein>
<keyword evidence="1" id="KW-1133">Transmembrane helix</keyword>
<dbReference type="RefSeq" id="WP_151866645.1">
    <property type="nucleotide sequence ID" value="NZ_WBZB01000043.1"/>
</dbReference>
<evidence type="ECO:0000313" key="3">
    <source>
        <dbReference type="Proteomes" id="UP000465601"/>
    </source>
</evidence>
<gene>
    <name evidence="2" type="ORF">F8153_12265</name>
</gene>